<organism evidence="3 4">
    <name type="scientific">Nocardia tengchongensis</name>
    <dbReference type="NCBI Taxonomy" id="2055889"/>
    <lineage>
        <taxon>Bacteria</taxon>
        <taxon>Bacillati</taxon>
        <taxon>Actinomycetota</taxon>
        <taxon>Actinomycetes</taxon>
        <taxon>Mycobacteriales</taxon>
        <taxon>Nocardiaceae</taxon>
        <taxon>Nocardia</taxon>
    </lineage>
</organism>
<protein>
    <submittedName>
        <fullName evidence="3">Site-specific integrase</fullName>
    </submittedName>
</protein>
<evidence type="ECO:0000259" key="2">
    <source>
        <dbReference type="PROSITE" id="PS51898"/>
    </source>
</evidence>
<dbReference type="SUPFAM" id="SSF56349">
    <property type="entry name" value="DNA breaking-rejoining enzymes"/>
    <property type="match status" value="1"/>
</dbReference>
<proteinExistence type="predicted"/>
<dbReference type="Gene3D" id="1.10.443.10">
    <property type="entry name" value="Intergrase catalytic core"/>
    <property type="match status" value="1"/>
</dbReference>
<evidence type="ECO:0000313" key="4">
    <source>
        <dbReference type="Proteomes" id="UP000683310"/>
    </source>
</evidence>
<accession>A0ABX8CXQ0</accession>
<sequence length="95" mass="10924">MLLAHTDDRPFDQDNFRDRFVAAVRVAWVGDGEDKRRLGSVRPHDLRHTYAGRLVRSNVALQQVQDLLGHASIRTTQRYAKLGDSQWNEVRQVLG</sequence>
<dbReference type="PROSITE" id="PS51898">
    <property type="entry name" value="TYR_RECOMBINASE"/>
    <property type="match status" value="1"/>
</dbReference>
<feature type="domain" description="Tyr recombinase" evidence="2">
    <location>
        <begin position="1"/>
        <end position="92"/>
    </location>
</feature>
<dbReference type="Pfam" id="PF00589">
    <property type="entry name" value="Phage_integrase"/>
    <property type="match status" value="1"/>
</dbReference>
<evidence type="ECO:0000256" key="1">
    <source>
        <dbReference type="ARBA" id="ARBA00023172"/>
    </source>
</evidence>
<dbReference type="EMBL" id="CP074371">
    <property type="protein sequence ID" value="QVI24121.1"/>
    <property type="molecule type" value="Genomic_DNA"/>
</dbReference>
<dbReference type="CDD" id="cd00397">
    <property type="entry name" value="DNA_BRE_C"/>
    <property type="match status" value="1"/>
</dbReference>
<dbReference type="Proteomes" id="UP000683310">
    <property type="component" value="Chromosome"/>
</dbReference>
<dbReference type="InterPro" id="IPR013762">
    <property type="entry name" value="Integrase-like_cat_sf"/>
</dbReference>
<keyword evidence="1" id="KW-0233">DNA recombination</keyword>
<dbReference type="InterPro" id="IPR011010">
    <property type="entry name" value="DNA_brk_join_enz"/>
</dbReference>
<evidence type="ECO:0000313" key="3">
    <source>
        <dbReference type="EMBL" id="QVI24121.1"/>
    </source>
</evidence>
<reference evidence="3 4" key="1">
    <citation type="submission" date="2021-04" db="EMBL/GenBank/DDBJ databases">
        <title>Nocardia tengchongensis.</title>
        <authorList>
            <person name="Zhuang k."/>
            <person name="Ran Y."/>
            <person name="Li W."/>
        </authorList>
    </citation>
    <scope>NUCLEOTIDE SEQUENCE [LARGE SCALE GENOMIC DNA]</scope>
    <source>
        <strain evidence="3 4">CFH S0057</strain>
    </source>
</reference>
<keyword evidence="4" id="KW-1185">Reference proteome</keyword>
<name>A0ABX8CXQ0_9NOCA</name>
<dbReference type="InterPro" id="IPR002104">
    <property type="entry name" value="Integrase_catalytic"/>
</dbReference>
<gene>
    <name evidence="3" type="ORF">KHQ06_15890</name>
</gene>